<name>A0AA89CNE6_CLONO</name>
<sequence>MEDKLIIIDDLSKFSFNTIKKRSSIDECILEIIKCCFIFYGIRLIFIMPIYIFSGRTMGLFQLYNNRYTYNSPSYNEIWGNFNSAFLSVFEDRSYLIKYMIISFIIFSILFVLISKSPIGILVSFFLIIVSPYVVYNVCLPIISFMYVPLNFICLFIDNCMPDRVPIIELWGILGVTFGSIKIFRKSNKKTFITFLIVLIICFVITNYKLCIKDAVPLNSFFNLYIWLIP</sequence>
<feature type="transmembrane region" description="Helical" evidence="1">
    <location>
        <begin position="121"/>
        <end position="147"/>
    </location>
</feature>
<keyword evidence="1" id="KW-0472">Membrane</keyword>
<proteinExistence type="predicted"/>
<accession>A0AA89CNE6</accession>
<evidence type="ECO:0000313" key="2">
    <source>
        <dbReference type="EMBL" id="KGN02241.1"/>
    </source>
</evidence>
<evidence type="ECO:0000313" key="3">
    <source>
        <dbReference type="Proteomes" id="UP000030016"/>
    </source>
</evidence>
<dbReference type="AlphaFoldDB" id="A0AA89CNE6"/>
<dbReference type="Proteomes" id="UP000030016">
    <property type="component" value="Unassembled WGS sequence"/>
</dbReference>
<organism evidence="2 3">
    <name type="scientific">Clostridium novyi A str. 4570</name>
    <dbReference type="NCBI Taxonomy" id="1444290"/>
    <lineage>
        <taxon>Bacteria</taxon>
        <taxon>Bacillati</taxon>
        <taxon>Bacillota</taxon>
        <taxon>Clostridia</taxon>
        <taxon>Eubacteriales</taxon>
        <taxon>Clostridiaceae</taxon>
        <taxon>Clostridium</taxon>
    </lineage>
</organism>
<feature type="transmembrane region" description="Helical" evidence="1">
    <location>
        <begin position="28"/>
        <end position="53"/>
    </location>
</feature>
<evidence type="ECO:0000256" key="1">
    <source>
        <dbReference type="SAM" id="Phobius"/>
    </source>
</evidence>
<feature type="transmembrane region" description="Helical" evidence="1">
    <location>
        <begin position="167"/>
        <end position="184"/>
    </location>
</feature>
<keyword evidence="1" id="KW-1133">Transmembrane helix</keyword>
<feature type="transmembrane region" description="Helical" evidence="1">
    <location>
        <begin position="191"/>
        <end position="210"/>
    </location>
</feature>
<keyword evidence="1" id="KW-0812">Transmembrane</keyword>
<comment type="caution">
    <text evidence="2">The sequence shown here is derived from an EMBL/GenBank/DDBJ whole genome shotgun (WGS) entry which is preliminary data.</text>
</comment>
<dbReference type="EMBL" id="JDRX01000011">
    <property type="protein sequence ID" value="KGN02241.1"/>
    <property type="molecule type" value="Genomic_DNA"/>
</dbReference>
<feature type="transmembrane region" description="Helical" evidence="1">
    <location>
        <begin position="96"/>
        <end position="114"/>
    </location>
</feature>
<gene>
    <name evidence="2" type="ORF">Z969_06270</name>
</gene>
<reference evidence="2 3" key="1">
    <citation type="submission" date="2014-01" db="EMBL/GenBank/DDBJ databases">
        <title>Plasmidome dynamics in the species complex Clostridium novyi sensu lato converts strains of independent lineages into distinctly different pathogens.</title>
        <authorList>
            <person name="Skarin H."/>
            <person name="Segerman B."/>
        </authorList>
    </citation>
    <scope>NUCLEOTIDE SEQUENCE [LARGE SCALE GENOMIC DNA]</scope>
    <source>
        <strain evidence="2 3">4570</strain>
    </source>
</reference>
<protein>
    <submittedName>
        <fullName evidence="2">Uncharacterized protein</fullName>
    </submittedName>
</protein>